<dbReference type="PRINTS" id="PR00696">
    <property type="entry name" value="RSOLVASERUVC"/>
</dbReference>
<evidence type="ECO:0000256" key="12">
    <source>
        <dbReference type="ARBA" id="ARBA00029354"/>
    </source>
</evidence>
<dbReference type="CDD" id="cd16962">
    <property type="entry name" value="RuvC"/>
    <property type="match status" value="1"/>
</dbReference>
<evidence type="ECO:0000256" key="7">
    <source>
        <dbReference type="ARBA" id="ARBA00022801"/>
    </source>
</evidence>
<dbReference type="Proteomes" id="UP000094757">
    <property type="component" value="Chromosome"/>
</dbReference>
<evidence type="ECO:0000256" key="9">
    <source>
        <dbReference type="ARBA" id="ARBA00023125"/>
    </source>
</evidence>
<dbReference type="FunFam" id="3.30.420.10:FF:000002">
    <property type="entry name" value="Crossover junction endodeoxyribonuclease RuvC"/>
    <property type="match status" value="1"/>
</dbReference>
<dbReference type="NCBIfam" id="NF000711">
    <property type="entry name" value="PRK00039.2-1"/>
    <property type="match status" value="1"/>
</dbReference>
<evidence type="ECO:0000256" key="11">
    <source>
        <dbReference type="ARBA" id="ARBA00023204"/>
    </source>
</evidence>
<dbReference type="Proteomes" id="UP000266262">
    <property type="component" value="Unassembled WGS sequence"/>
</dbReference>
<keyword evidence="11 13" id="KW-0234">DNA repair</keyword>
<dbReference type="AlphaFoldDB" id="A0A1B3WD53"/>
<dbReference type="GO" id="GO:0006281">
    <property type="term" value="P:DNA repair"/>
    <property type="evidence" value="ECO:0007669"/>
    <property type="project" value="UniProtKB-UniRule"/>
</dbReference>
<dbReference type="InterPro" id="IPR012337">
    <property type="entry name" value="RNaseH-like_sf"/>
</dbReference>
<dbReference type="PROSITE" id="PS01321">
    <property type="entry name" value="RUVC"/>
    <property type="match status" value="1"/>
</dbReference>
<keyword evidence="7 13" id="KW-0378">Hydrolase</keyword>
<keyword evidence="3 13" id="KW-0540">Nuclease</keyword>
<dbReference type="Gene3D" id="3.30.420.10">
    <property type="entry name" value="Ribonuclease H-like superfamily/Ribonuclease H"/>
    <property type="match status" value="1"/>
</dbReference>
<comment type="subcellular location">
    <subcellularLocation>
        <location evidence="13">Cytoplasm</location>
    </subcellularLocation>
</comment>
<evidence type="ECO:0000313" key="15">
    <source>
        <dbReference type="EMBL" id="AOH38880.1"/>
    </source>
</evidence>
<dbReference type="InterPro" id="IPR036397">
    <property type="entry name" value="RNaseH_sf"/>
</dbReference>
<evidence type="ECO:0000256" key="3">
    <source>
        <dbReference type="ARBA" id="ARBA00022722"/>
    </source>
</evidence>
<dbReference type="Pfam" id="PF02075">
    <property type="entry name" value="RuvC"/>
    <property type="match status" value="1"/>
</dbReference>
<dbReference type="InterPro" id="IPR020563">
    <property type="entry name" value="X-over_junc_endoDNase_Mg_BS"/>
</dbReference>
<evidence type="ECO:0000256" key="14">
    <source>
        <dbReference type="NCBIfam" id="TIGR00228"/>
    </source>
</evidence>
<keyword evidence="18" id="KW-1185">Reference proteome</keyword>
<comment type="subunit">
    <text evidence="13">Homodimer which binds Holliday junction (HJ) DNA. The HJ becomes 2-fold symmetrical on binding to RuvC with unstacked arms; it has a different conformation from HJ DNA in complex with RuvA. In the full resolvosome a probable DNA-RuvA(4)-RuvB(12)-RuvC(2) complex forms which resolves the HJ.</text>
</comment>
<keyword evidence="5 13" id="KW-0255">Endonuclease</keyword>
<evidence type="ECO:0000256" key="13">
    <source>
        <dbReference type="HAMAP-Rule" id="MF_00034"/>
    </source>
</evidence>
<dbReference type="InterPro" id="IPR002176">
    <property type="entry name" value="X-over_junc_endoDNase_RuvC"/>
</dbReference>
<evidence type="ECO:0000256" key="1">
    <source>
        <dbReference type="ARBA" id="ARBA00009518"/>
    </source>
</evidence>
<evidence type="ECO:0000256" key="6">
    <source>
        <dbReference type="ARBA" id="ARBA00022763"/>
    </source>
</evidence>
<dbReference type="GO" id="GO:0003677">
    <property type="term" value="F:DNA binding"/>
    <property type="evidence" value="ECO:0007669"/>
    <property type="project" value="UniProtKB-KW"/>
</dbReference>
<comment type="function">
    <text evidence="13">The RuvA-RuvB-RuvC complex processes Holliday junction (HJ) DNA during genetic recombination and DNA repair. Endonuclease that resolves HJ intermediates. Cleaves cruciform DNA by making single-stranded nicks across the HJ at symmetrical positions within the homologous arms, yielding a 5'-phosphate and a 3'-hydroxyl group; requires a central core of homology in the junction. The consensus cleavage sequence is 5'-(A/T)TT(C/G)-3'. Cleavage occurs on the 3'-side of the TT dinucleotide at the point of strand exchange. HJ branch migration catalyzed by RuvA-RuvB allows RuvC to scan DNA until it finds its consensus sequence, where it cleaves and resolves the cruciform DNA.</text>
</comment>
<dbReference type="KEGG" id="dpn:BCB69_02140"/>
<evidence type="ECO:0000313" key="18">
    <source>
        <dbReference type="Proteomes" id="UP000266262"/>
    </source>
</evidence>
<gene>
    <name evidence="13 16" type="primary">ruvC</name>
    <name evidence="15" type="ORF">BCB69_02140</name>
    <name evidence="16" type="ORF">DX915_01055</name>
</gene>
<dbReference type="EMBL" id="QWKU01000001">
    <property type="protein sequence ID" value="RID94160.1"/>
    <property type="molecule type" value="Genomic_DNA"/>
</dbReference>
<name>A0A1B3WD53_9FIRM</name>
<organism evidence="15 17">
    <name type="scientific">Dialister pneumosintes</name>
    <dbReference type="NCBI Taxonomy" id="39950"/>
    <lineage>
        <taxon>Bacteria</taxon>
        <taxon>Bacillati</taxon>
        <taxon>Bacillota</taxon>
        <taxon>Negativicutes</taxon>
        <taxon>Veillonellales</taxon>
        <taxon>Veillonellaceae</taxon>
        <taxon>Dialister</taxon>
    </lineage>
</organism>
<feature type="active site" evidence="13">
    <location>
        <position position="140"/>
    </location>
</feature>
<sequence length="166" mass="18526">MRAIGIDPGTGRCGFGIVDKNGNEIRAIDYGIIETPKEMELIERIHIVYQGIKELITLYKPQVMGVETLYFNKNITTAISVAEARGVILLAGYQENIPVFECTPLQVKQQVVGYGRAEKEQVIKMIMHMMHITSKISPDDAADALAIALTSIYRTEHDSVYGRLKL</sequence>
<dbReference type="PANTHER" id="PTHR30194">
    <property type="entry name" value="CROSSOVER JUNCTION ENDODEOXYRIBONUCLEASE RUVC"/>
    <property type="match status" value="1"/>
</dbReference>
<dbReference type="GO" id="GO:0000287">
    <property type="term" value="F:magnesium ion binding"/>
    <property type="evidence" value="ECO:0007669"/>
    <property type="project" value="UniProtKB-UniRule"/>
</dbReference>
<keyword evidence="8 13" id="KW-0460">Magnesium</keyword>
<feature type="binding site" evidence="13">
    <location>
        <position position="67"/>
    </location>
    <ligand>
        <name>Mg(2+)</name>
        <dbReference type="ChEBI" id="CHEBI:18420"/>
        <label>2</label>
    </ligand>
</feature>
<dbReference type="GO" id="GO:0005737">
    <property type="term" value="C:cytoplasm"/>
    <property type="evidence" value="ECO:0007669"/>
    <property type="project" value="UniProtKB-SubCell"/>
</dbReference>
<dbReference type="RefSeq" id="WP_069176885.1">
    <property type="nucleotide sequence ID" value="NZ_CP017037.1"/>
</dbReference>
<keyword evidence="2 13" id="KW-0963">Cytoplasm</keyword>
<comment type="cofactor">
    <cofactor evidence="13">
        <name>Mg(2+)</name>
        <dbReference type="ChEBI" id="CHEBI:18420"/>
    </cofactor>
    <text evidence="13">Binds 2 Mg(2+) ion per subunit.</text>
</comment>
<feature type="binding site" evidence="13">
    <location>
        <position position="140"/>
    </location>
    <ligand>
        <name>Mg(2+)</name>
        <dbReference type="ChEBI" id="CHEBI:18420"/>
        <label>1</label>
    </ligand>
</feature>
<evidence type="ECO:0000256" key="5">
    <source>
        <dbReference type="ARBA" id="ARBA00022759"/>
    </source>
</evidence>
<feature type="active site" evidence="13">
    <location>
        <position position="7"/>
    </location>
</feature>
<reference evidence="17" key="2">
    <citation type="submission" date="2016-08" db="EMBL/GenBank/DDBJ databases">
        <authorList>
            <person name="Holder M.E."/>
            <person name="Ajami N.J."/>
            <person name="Petrosino J.F."/>
        </authorList>
    </citation>
    <scope>NUCLEOTIDE SEQUENCE [LARGE SCALE GENOMIC DNA]</scope>
    <source>
        <strain evidence="17">F0677</strain>
    </source>
</reference>
<dbReference type="SUPFAM" id="SSF53098">
    <property type="entry name" value="Ribonuclease H-like"/>
    <property type="match status" value="1"/>
</dbReference>
<dbReference type="HAMAP" id="MF_00034">
    <property type="entry name" value="RuvC"/>
    <property type="match status" value="1"/>
</dbReference>
<evidence type="ECO:0000313" key="17">
    <source>
        <dbReference type="Proteomes" id="UP000094757"/>
    </source>
</evidence>
<dbReference type="NCBIfam" id="TIGR00228">
    <property type="entry name" value="ruvC"/>
    <property type="match status" value="1"/>
</dbReference>
<dbReference type="GO" id="GO:0008821">
    <property type="term" value="F:crossover junction DNA endonuclease activity"/>
    <property type="evidence" value="ECO:0007669"/>
    <property type="project" value="UniProtKB-UniRule"/>
</dbReference>
<reference evidence="15" key="1">
    <citation type="submission" date="2016-08" db="EMBL/GenBank/DDBJ databases">
        <authorList>
            <person name="Seilhamer J.J."/>
        </authorList>
    </citation>
    <scope>NUCLEOTIDE SEQUENCE [LARGE SCALE GENOMIC DNA]</scope>
    <source>
        <strain evidence="15">F0677</strain>
    </source>
</reference>
<dbReference type="OrthoDB" id="9805499at2"/>
<dbReference type="STRING" id="39950.BCB69_02140"/>
<comment type="catalytic activity">
    <reaction evidence="12 13">
        <text>Endonucleolytic cleavage at a junction such as a reciprocal single-stranded crossover between two homologous DNA duplexes (Holliday junction).</text>
        <dbReference type="EC" id="3.1.21.10"/>
    </reaction>
</comment>
<feature type="active site" evidence="13">
    <location>
        <position position="67"/>
    </location>
</feature>
<proteinExistence type="inferred from homology"/>
<dbReference type="EMBL" id="CP017037">
    <property type="protein sequence ID" value="AOH38880.1"/>
    <property type="molecule type" value="Genomic_DNA"/>
</dbReference>
<evidence type="ECO:0000256" key="4">
    <source>
        <dbReference type="ARBA" id="ARBA00022723"/>
    </source>
</evidence>
<keyword evidence="6 13" id="KW-0227">DNA damage</keyword>
<accession>A0A1B3WD53</accession>
<comment type="similarity">
    <text evidence="1 13">Belongs to the RuvC family.</text>
</comment>
<keyword evidence="9 13" id="KW-0238">DNA-binding</keyword>
<dbReference type="GO" id="GO:0006310">
    <property type="term" value="P:DNA recombination"/>
    <property type="evidence" value="ECO:0007669"/>
    <property type="project" value="UniProtKB-UniRule"/>
</dbReference>
<dbReference type="EC" id="3.1.21.10" evidence="13 14"/>
<evidence type="ECO:0000256" key="10">
    <source>
        <dbReference type="ARBA" id="ARBA00023172"/>
    </source>
</evidence>
<evidence type="ECO:0000313" key="16">
    <source>
        <dbReference type="EMBL" id="RID94160.1"/>
    </source>
</evidence>
<dbReference type="GO" id="GO:0048476">
    <property type="term" value="C:Holliday junction resolvase complex"/>
    <property type="evidence" value="ECO:0007669"/>
    <property type="project" value="UniProtKB-UniRule"/>
</dbReference>
<keyword evidence="10 13" id="KW-0233">DNA recombination</keyword>
<dbReference type="PANTHER" id="PTHR30194:SF3">
    <property type="entry name" value="CROSSOVER JUNCTION ENDODEOXYRIBONUCLEASE RUVC"/>
    <property type="match status" value="1"/>
</dbReference>
<protein>
    <recommendedName>
        <fullName evidence="13 14">Crossover junction endodeoxyribonuclease RuvC</fullName>
        <ecNumber evidence="13 14">3.1.21.10</ecNumber>
    </recommendedName>
    <alternativeName>
        <fullName evidence="13">Holliday junction nuclease RuvC</fullName>
    </alternativeName>
    <alternativeName>
        <fullName evidence="13">Holliday junction resolvase RuvC</fullName>
    </alternativeName>
</protein>
<evidence type="ECO:0000256" key="8">
    <source>
        <dbReference type="ARBA" id="ARBA00022842"/>
    </source>
</evidence>
<keyword evidence="4 13" id="KW-0479">Metal-binding</keyword>
<reference evidence="16 18" key="3">
    <citation type="submission" date="2018-08" db="EMBL/GenBank/DDBJ databases">
        <title>Draft genome sequence of Dialister pneumosintes KCOM 1685.</title>
        <authorList>
            <person name="Kook J.-K."/>
            <person name="Park S.-N."/>
            <person name="Lim Y.K."/>
        </authorList>
    </citation>
    <scope>NUCLEOTIDE SEQUENCE [LARGE SCALE GENOMIC DNA]</scope>
    <source>
        <strain evidence="16 18">KCOM 1685</strain>
    </source>
</reference>
<evidence type="ECO:0000256" key="2">
    <source>
        <dbReference type="ARBA" id="ARBA00022490"/>
    </source>
</evidence>
<feature type="binding site" evidence="13">
    <location>
        <position position="7"/>
    </location>
    <ligand>
        <name>Mg(2+)</name>
        <dbReference type="ChEBI" id="CHEBI:18420"/>
        <label>1</label>
    </ligand>
</feature>